<evidence type="ECO:0000313" key="13">
    <source>
        <dbReference type="Proteomes" id="UP001596392"/>
    </source>
</evidence>
<feature type="signal peptide" evidence="9">
    <location>
        <begin position="1"/>
        <end position="25"/>
    </location>
</feature>
<dbReference type="Gene3D" id="3.40.630.10">
    <property type="entry name" value="Zn peptidases"/>
    <property type="match status" value="1"/>
</dbReference>
<evidence type="ECO:0000256" key="9">
    <source>
        <dbReference type="SAM" id="SignalP"/>
    </source>
</evidence>
<dbReference type="InterPro" id="IPR002884">
    <property type="entry name" value="P_dom"/>
</dbReference>
<evidence type="ECO:0000256" key="8">
    <source>
        <dbReference type="PROSITE-ProRule" id="PRU01379"/>
    </source>
</evidence>
<keyword evidence="3" id="KW-0645">Protease</keyword>
<dbReference type="PROSITE" id="PS52035">
    <property type="entry name" value="PEPTIDASE_M14"/>
    <property type="match status" value="1"/>
</dbReference>
<feature type="chain" id="PRO_5045810976" evidence="9">
    <location>
        <begin position="26"/>
        <end position="655"/>
    </location>
</feature>
<dbReference type="Gene3D" id="2.60.120.260">
    <property type="entry name" value="Galactose-binding domain-like"/>
    <property type="match status" value="1"/>
</dbReference>
<evidence type="ECO:0000256" key="7">
    <source>
        <dbReference type="ARBA" id="ARBA00023049"/>
    </source>
</evidence>
<evidence type="ECO:0000256" key="2">
    <source>
        <dbReference type="ARBA" id="ARBA00005988"/>
    </source>
</evidence>
<keyword evidence="7" id="KW-0482">Metalloprotease</keyword>
<evidence type="ECO:0000313" key="12">
    <source>
        <dbReference type="EMBL" id="MFC7242866.1"/>
    </source>
</evidence>
<gene>
    <name evidence="12" type="ORF">ACFQO7_10285</name>
</gene>
<dbReference type="PANTHER" id="PTHR11705">
    <property type="entry name" value="PROTEASE FAMILY M14 CARBOXYPEPTIDASE A,B"/>
    <property type="match status" value="1"/>
</dbReference>
<dbReference type="InterPro" id="IPR057246">
    <property type="entry name" value="CARBOXYPEPT_ZN_1"/>
</dbReference>
<sequence>MRRLALVLTTLATGLALTVPGPAGGAPADDSHLPGFTLAGSQQYLVTGPQTFADRDAVARTGAAIDLIEHGKIYITANTTEADRIRRLGFGLELLPPPSSRVSGPNAVPLDFPSADGGFHNYAEMNSEINQIVADHPTLVRKSVIGTSYEGRQIVALKISDNVATDENEPEILFNAHLHAREHLTVEMALYLANLFTDAYATDSRVKAVVDSREIWIVPDLNPDGGEYDIATGSYRSWRKNRQPNSGSSAVGTDINRNFGYKWGCCGGSSGSPSSETYRGPSAFSTPEASVLRDFVLSRRVGGVQQIKANIDFHTYGELILWPFGYTTADTVNPGMTTDERNTFATIGQQMAATNSYTPEQGSDLYVTDGDITDWLWGDQRIWTYTFEMYPKSSSPGFYPPDEVIAAQTSRNKSAVLILSEYADCPYRAINKQAQYCTAANDFSIAASPAFGSVNPGGSLTSTISTAVTNGAAQTVNLTTSGLPAGATATFSPASVTTGGSSTLTIATSASTPAGTYAVTVIGTSSGPTRTVSYTLTVNGAPGCTGTNPNDVTIADVATVYSDITIAGCNRNASSTSTAEVHIVHTYKGDLVVSLLAPDGSAYTLHNRSGGSTDNIDTTYTVNLSTEAANGTWRLRVQDAASGDVGYVNSWTLTL</sequence>
<dbReference type="Pfam" id="PF00246">
    <property type="entry name" value="Peptidase_M14"/>
    <property type="match status" value="1"/>
</dbReference>
<dbReference type="PROSITE" id="PS00132">
    <property type="entry name" value="CARBOXYPEPT_ZN_1"/>
    <property type="match status" value="1"/>
</dbReference>
<evidence type="ECO:0000259" key="10">
    <source>
        <dbReference type="PROSITE" id="PS51829"/>
    </source>
</evidence>
<evidence type="ECO:0000256" key="6">
    <source>
        <dbReference type="ARBA" id="ARBA00022833"/>
    </source>
</evidence>
<keyword evidence="12" id="KW-0121">Carboxypeptidase</keyword>
<dbReference type="SUPFAM" id="SSF49785">
    <property type="entry name" value="Galactose-binding domain-like"/>
    <property type="match status" value="1"/>
</dbReference>
<dbReference type="SMART" id="SM00631">
    <property type="entry name" value="Zn_pept"/>
    <property type="match status" value="1"/>
</dbReference>
<dbReference type="CDD" id="cd03859">
    <property type="entry name" value="M14_CPT"/>
    <property type="match status" value="1"/>
</dbReference>
<keyword evidence="4" id="KW-0479">Metal-binding</keyword>
<dbReference type="InterPro" id="IPR000834">
    <property type="entry name" value="Peptidase_M14"/>
</dbReference>
<keyword evidence="5" id="KW-0378">Hydrolase</keyword>
<keyword evidence="6" id="KW-0862">Zinc</keyword>
<feature type="domain" description="Peptidase M14" evidence="11">
    <location>
        <begin position="118"/>
        <end position="423"/>
    </location>
</feature>
<dbReference type="EMBL" id="JBHTAC010000008">
    <property type="protein sequence ID" value="MFC7242866.1"/>
    <property type="molecule type" value="Genomic_DNA"/>
</dbReference>
<feature type="active site" description="Proton donor/acceptor" evidence="8">
    <location>
        <position position="388"/>
    </location>
</feature>
<keyword evidence="13" id="KW-1185">Reference proteome</keyword>
<reference evidence="13" key="1">
    <citation type="journal article" date="2019" name="Int. J. Syst. Evol. Microbiol.">
        <title>The Global Catalogue of Microorganisms (GCM) 10K type strain sequencing project: providing services to taxonomists for standard genome sequencing and annotation.</title>
        <authorList>
            <consortium name="The Broad Institute Genomics Platform"/>
            <consortium name="The Broad Institute Genome Sequencing Center for Infectious Disease"/>
            <person name="Wu L."/>
            <person name="Ma J."/>
        </authorList>
    </citation>
    <scope>NUCLEOTIDE SEQUENCE [LARGE SCALE GENOMIC DNA]</scope>
    <source>
        <strain evidence="13">CGMCC 1.9106</strain>
    </source>
</reference>
<accession>A0ABW2GSA7</accession>
<comment type="caution">
    <text evidence="12">The sequence shown here is derived from an EMBL/GenBank/DDBJ whole genome shotgun (WGS) entry which is preliminary data.</text>
</comment>
<comment type="similarity">
    <text evidence="2 8">Belongs to the peptidase M14 family.</text>
</comment>
<organism evidence="12 13">
    <name type="scientific">Catellatospora aurea</name>
    <dbReference type="NCBI Taxonomy" id="1337874"/>
    <lineage>
        <taxon>Bacteria</taxon>
        <taxon>Bacillati</taxon>
        <taxon>Actinomycetota</taxon>
        <taxon>Actinomycetes</taxon>
        <taxon>Micromonosporales</taxon>
        <taxon>Micromonosporaceae</taxon>
        <taxon>Catellatospora</taxon>
    </lineage>
</organism>
<dbReference type="PANTHER" id="PTHR11705:SF143">
    <property type="entry name" value="SLL0236 PROTEIN"/>
    <property type="match status" value="1"/>
</dbReference>
<dbReference type="Pfam" id="PF01483">
    <property type="entry name" value="P_proprotein"/>
    <property type="match status" value="1"/>
</dbReference>
<proteinExistence type="inferred from homology"/>
<evidence type="ECO:0000256" key="3">
    <source>
        <dbReference type="ARBA" id="ARBA00022670"/>
    </source>
</evidence>
<dbReference type="GO" id="GO:0004180">
    <property type="term" value="F:carboxypeptidase activity"/>
    <property type="evidence" value="ECO:0007669"/>
    <property type="project" value="UniProtKB-KW"/>
</dbReference>
<comment type="cofactor">
    <cofactor evidence="1">
        <name>Zn(2+)</name>
        <dbReference type="ChEBI" id="CHEBI:29105"/>
    </cofactor>
</comment>
<evidence type="ECO:0000256" key="1">
    <source>
        <dbReference type="ARBA" id="ARBA00001947"/>
    </source>
</evidence>
<dbReference type="RefSeq" id="WP_376806146.1">
    <property type="nucleotide sequence ID" value="NZ_JBHTAC010000008.1"/>
</dbReference>
<evidence type="ECO:0000256" key="5">
    <source>
        <dbReference type="ARBA" id="ARBA00022801"/>
    </source>
</evidence>
<evidence type="ECO:0000259" key="11">
    <source>
        <dbReference type="PROSITE" id="PS52035"/>
    </source>
</evidence>
<protein>
    <submittedName>
        <fullName evidence="12">M14 family zinc carboxypeptidase</fullName>
    </submittedName>
</protein>
<dbReference type="Proteomes" id="UP001596392">
    <property type="component" value="Unassembled WGS sequence"/>
</dbReference>
<feature type="domain" description="P/Homo B" evidence="10">
    <location>
        <begin position="537"/>
        <end position="655"/>
    </location>
</feature>
<dbReference type="InterPro" id="IPR008979">
    <property type="entry name" value="Galactose-bd-like_sf"/>
</dbReference>
<dbReference type="PROSITE" id="PS51829">
    <property type="entry name" value="P_HOMO_B"/>
    <property type="match status" value="1"/>
</dbReference>
<dbReference type="InterPro" id="IPR033810">
    <property type="entry name" value="Carboxypeptidase_T"/>
</dbReference>
<dbReference type="SUPFAM" id="SSF53187">
    <property type="entry name" value="Zn-dependent exopeptidases"/>
    <property type="match status" value="1"/>
</dbReference>
<keyword evidence="9" id="KW-0732">Signal</keyword>
<evidence type="ECO:0000256" key="4">
    <source>
        <dbReference type="ARBA" id="ARBA00022723"/>
    </source>
</evidence>
<name>A0ABW2GSA7_9ACTN</name>
<dbReference type="PRINTS" id="PR00765">
    <property type="entry name" value="CRBOXYPTASEA"/>
</dbReference>